<dbReference type="EMBL" id="JAJAGQ010000023">
    <property type="protein sequence ID" value="KAJ8528362.1"/>
    <property type="molecule type" value="Genomic_DNA"/>
</dbReference>
<organism evidence="3 4">
    <name type="scientific">Anisodus acutangulus</name>
    <dbReference type="NCBI Taxonomy" id="402998"/>
    <lineage>
        <taxon>Eukaryota</taxon>
        <taxon>Viridiplantae</taxon>
        <taxon>Streptophyta</taxon>
        <taxon>Embryophyta</taxon>
        <taxon>Tracheophyta</taxon>
        <taxon>Spermatophyta</taxon>
        <taxon>Magnoliopsida</taxon>
        <taxon>eudicotyledons</taxon>
        <taxon>Gunneridae</taxon>
        <taxon>Pentapetalae</taxon>
        <taxon>asterids</taxon>
        <taxon>lamiids</taxon>
        <taxon>Solanales</taxon>
        <taxon>Solanaceae</taxon>
        <taxon>Solanoideae</taxon>
        <taxon>Hyoscyameae</taxon>
        <taxon>Anisodus</taxon>
    </lineage>
</organism>
<reference evidence="4" key="1">
    <citation type="journal article" date="2023" name="Proc. Natl. Acad. Sci. U.S.A.">
        <title>Genomic and structural basis for evolution of tropane alkaloid biosynthesis.</title>
        <authorList>
            <person name="Wanga Y.-J."/>
            <person name="Taina T."/>
            <person name="Yua J.-Y."/>
            <person name="Lia J."/>
            <person name="Xua B."/>
            <person name="Chenc J."/>
            <person name="D'Auriad J.C."/>
            <person name="Huanga J.-P."/>
            <person name="Huanga S.-X."/>
        </authorList>
    </citation>
    <scope>NUCLEOTIDE SEQUENCE [LARGE SCALE GENOMIC DNA]</scope>
    <source>
        <strain evidence="4">cv. KIB-2019</strain>
    </source>
</reference>
<evidence type="ECO:0000313" key="3">
    <source>
        <dbReference type="EMBL" id="KAJ8528362.1"/>
    </source>
</evidence>
<feature type="compositionally biased region" description="Acidic residues" evidence="1">
    <location>
        <begin position="211"/>
        <end position="220"/>
    </location>
</feature>
<evidence type="ECO:0000256" key="1">
    <source>
        <dbReference type="SAM" id="MobiDB-lite"/>
    </source>
</evidence>
<feature type="region of interest" description="Disordered" evidence="1">
    <location>
        <begin position="199"/>
        <end position="220"/>
    </location>
</feature>
<comment type="caution">
    <text evidence="3">The sequence shown here is derived from an EMBL/GenBank/DDBJ whole genome shotgun (WGS) entry which is preliminary data.</text>
</comment>
<name>A0A9Q1QVW7_9SOLA</name>
<keyword evidence="4" id="KW-1185">Reference proteome</keyword>
<feature type="signal peptide" evidence="2">
    <location>
        <begin position="1"/>
        <end position="20"/>
    </location>
</feature>
<proteinExistence type="predicted"/>
<dbReference type="Proteomes" id="UP001152561">
    <property type="component" value="Unassembled WGS sequence"/>
</dbReference>
<evidence type="ECO:0000313" key="4">
    <source>
        <dbReference type="Proteomes" id="UP001152561"/>
    </source>
</evidence>
<accession>A0A9Q1QVW7</accession>
<sequence length="237" mass="25758">MGLKIMILLICLLLLKIVERRRENLILDALLFERIIKKTGSRKKLIGPSVGSHKKLLRSQSVNETSDIERSPDLVGGVQSPVDVVDSSPNDFGGEDFDGVDFGGEDFDGVDFGDVSEMQVESPVGDDRREVHDESINVAAETEQVSQQTAFSADGEDHIEEVAHENVDCATAIDEQTIVVYTDVVAEHPLVDTPVESADVVEGSVQSQGDESTEESDDDFDDIMDVASSAVDMTCDI</sequence>
<keyword evidence="2" id="KW-0732">Signal</keyword>
<feature type="chain" id="PRO_5040205164" evidence="2">
    <location>
        <begin position="21"/>
        <end position="237"/>
    </location>
</feature>
<dbReference type="AlphaFoldDB" id="A0A9Q1QVW7"/>
<protein>
    <submittedName>
        <fullName evidence="3">Uncharacterized protein</fullName>
    </submittedName>
</protein>
<gene>
    <name evidence="3" type="ORF">K7X08_022054</name>
</gene>
<evidence type="ECO:0000256" key="2">
    <source>
        <dbReference type="SAM" id="SignalP"/>
    </source>
</evidence>